<dbReference type="FunFam" id="1.20.1250.20:FF:000011">
    <property type="entry name" value="MFS multidrug transporter, putative"/>
    <property type="match status" value="1"/>
</dbReference>
<feature type="transmembrane region" description="Helical" evidence="7">
    <location>
        <begin position="525"/>
        <end position="548"/>
    </location>
</feature>
<feature type="transmembrane region" description="Helical" evidence="7">
    <location>
        <begin position="492"/>
        <end position="513"/>
    </location>
</feature>
<dbReference type="Proteomes" id="UP000283895">
    <property type="component" value="Unassembled WGS sequence"/>
</dbReference>
<evidence type="ECO:0000256" key="5">
    <source>
        <dbReference type="ARBA" id="ARBA00023136"/>
    </source>
</evidence>
<keyword evidence="5 7" id="KW-0472">Membrane</keyword>
<evidence type="ECO:0000256" key="2">
    <source>
        <dbReference type="ARBA" id="ARBA00008335"/>
    </source>
</evidence>
<feature type="transmembrane region" description="Helical" evidence="7">
    <location>
        <begin position="312"/>
        <end position="332"/>
    </location>
</feature>
<reference evidence="9 10" key="1">
    <citation type="submission" date="2015-09" db="EMBL/GenBank/DDBJ databases">
        <title>Host preference determinants of Valsa canker pathogens revealed by comparative genomics.</title>
        <authorList>
            <person name="Yin Z."/>
            <person name="Huang L."/>
        </authorList>
    </citation>
    <scope>NUCLEOTIDE SEQUENCE [LARGE SCALE GENOMIC DNA]</scope>
    <source>
        <strain evidence="9 10">03-1</strain>
    </source>
</reference>
<dbReference type="PROSITE" id="PS50850">
    <property type="entry name" value="MFS"/>
    <property type="match status" value="1"/>
</dbReference>
<feature type="compositionally biased region" description="Basic and acidic residues" evidence="6">
    <location>
        <begin position="97"/>
        <end position="114"/>
    </location>
</feature>
<feature type="transmembrane region" description="Helical" evidence="7">
    <location>
        <begin position="560"/>
        <end position="581"/>
    </location>
</feature>
<evidence type="ECO:0000313" key="9">
    <source>
        <dbReference type="EMBL" id="ROV94317.1"/>
    </source>
</evidence>
<evidence type="ECO:0000256" key="1">
    <source>
        <dbReference type="ARBA" id="ARBA00004141"/>
    </source>
</evidence>
<feature type="region of interest" description="Disordered" evidence="6">
    <location>
        <begin position="1"/>
        <end position="114"/>
    </location>
</feature>
<feature type="transmembrane region" description="Helical" evidence="7">
    <location>
        <begin position="283"/>
        <end position="306"/>
    </location>
</feature>
<evidence type="ECO:0000256" key="4">
    <source>
        <dbReference type="ARBA" id="ARBA00022989"/>
    </source>
</evidence>
<comment type="subcellular location">
    <subcellularLocation>
        <location evidence="1">Membrane</location>
        <topology evidence="1">Multi-pass membrane protein</topology>
    </subcellularLocation>
</comment>
<feature type="transmembrane region" description="Helical" evidence="7">
    <location>
        <begin position="465"/>
        <end position="486"/>
    </location>
</feature>
<feature type="compositionally biased region" description="Basic and acidic residues" evidence="6">
    <location>
        <begin position="65"/>
        <end position="78"/>
    </location>
</feature>
<feature type="transmembrane region" description="Helical" evidence="7">
    <location>
        <begin position="224"/>
        <end position="243"/>
    </location>
</feature>
<dbReference type="STRING" id="356882.A0A423VTG1"/>
<feature type="transmembrane region" description="Helical" evidence="7">
    <location>
        <begin position="155"/>
        <end position="174"/>
    </location>
</feature>
<organism evidence="9 10">
    <name type="scientific">Cytospora schulzeri</name>
    <dbReference type="NCBI Taxonomy" id="448051"/>
    <lineage>
        <taxon>Eukaryota</taxon>
        <taxon>Fungi</taxon>
        <taxon>Dikarya</taxon>
        <taxon>Ascomycota</taxon>
        <taxon>Pezizomycotina</taxon>
        <taxon>Sordariomycetes</taxon>
        <taxon>Sordariomycetidae</taxon>
        <taxon>Diaporthales</taxon>
        <taxon>Cytosporaceae</taxon>
        <taxon>Cytospora</taxon>
    </lineage>
</organism>
<feature type="transmembrane region" description="Helical" evidence="7">
    <location>
        <begin position="249"/>
        <end position="271"/>
    </location>
</feature>
<feature type="compositionally biased region" description="Polar residues" evidence="6">
    <location>
        <begin position="16"/>
        <end position="25"/>
    </location>
</feature>
<dbReference type="GO" id="GO:0016020">
    <property type="term" value="C:membrane"/>
    <property type="evidence" value="ECO:0007669"/>
    <property type="project" value="UniProtKB-SubCell"/>
</dbReference>
<evidence type="ECO:0000259" key="8">
    <source>
        <dbReference type="PROSITE" id="PS50850"/>
    </source>
</evidence>
<feature type="transmembrane region" description="Helical" evidence="7">
    <location>
        <begin position="387"/>
        <end position="406"/>
    </location>
</feature>
<gene>
    <name evidence="9" type="ORF">VMCG_08614</name>
</gene>
<dbReference type="GO" id="GO:0022857">
    <property type="term" value="F:transmembrane transporter activity"/>
    <property type="evidence" value="ECO:0007669"/>
    <property type="project" value="InterPro"/>
</dbReference>
<dbReference type="InterPro" id="IPR020846">
    <property type="entry name" value="MFS_dom"/>
</dbReference>
<sequence length="595" mass="64981">MAAQTEQSGHDGVVTDQHTNSTTTETDNEKQLEDQQSETDRLKKIKAAYAEGHDADIPSGIGYVLDERGELKRQRSIADQRSLALSRSRSRTSHKNGTGDHDLEKGQRPEDNEKGDKAIIVDDSESQSHDDPNIVWWDGPDDPANPLNWPAWRKVLNCGLISLLTFVTPLASSIFAPGVPELMVDFHSDSKELAAFVVSVYVLGFAFGPLIIAPMSEIYGRTIVYHVCNSGLVAFLIGCALAPSLNSLIGFRFLSGVFGACPLTNGGGSIADMFRQEHRAGAMAVFSVGPLLGPIIGPVAGGFLAAAKGWRWVFWLLVIVAGAVGVAMLAFLRETYAPVILQRKVDALRKETGNELLRSKLDAGLSPRDYFNRGIVRPLKMLVRSPIVALFALYISVVYGYLYLMFTSVTEVFQEYYHFSTSISGLVFLGLGVGSMSGLVLYSTTSDRHIKKMAAREGQGMKPEYRMQLLPFGAFVMPAGFFLYGWTAQYRVHWIVPIIGTGIIGMGNIIIFMAMQMYLVDTFTIYAASALAANTVVRSIAGAVLPLAGLSMYASLGIGWGNSLLGFIALALLPVPFWILAKGEWLRTKFELKNI</sequence>
<evidence type="ECO:0000256" key="6">
    <source>
        <dbReference type="SAM" id="MobiDB-lite"/>
    </source>
</evidence>
<evidence type="ECO:0000256" key="3">
    <source>
        <dbReference type="ARBA" id="ARBA00022692"/>
    </source>
</evidence>
<dbReference type="InterPro" id="IPR011701">
    <property type="entry name" value="MFS"/>
</dbReference>
<feature type="domain" description="Major facilitator superfamily (MFS) profile" evidence="8">
    <location>
        <begin position="157"/>
        <end position="586"/>
    </location>
</feature>
<keyword evidence="3 7" id="KW-0812">Transmembrane</keyword>
<evidence type="ECO:0000256" key="7">
    <source>
        <dbReference type="SAM" id="Phobius"/>
    </source>
</evidence>
<accession>A0A423VTG1</accession>
<feature type="transmembrane region" description="Helical" evidence="7">
    <location>
        <begin position="426"/>
        <end position="444"/>
    </location>
</feature>
<protein>
    <recommendedName>
        <fullName evidence="8">Major facilitator superfamily (MFS) profile domain-containing protein</fullName>
    </recommendedName>
</protein>
<comment type="caution">
    <text evidence="9">The sequence shown here is derived from an EMBL/GenBank/DDBJ whole genome shotgun (WGS) entry which is preliminary data.</text>
</comment>
<evidence type="ECO:0000313" key="10">
    <source>
        <dbReference type="Proteomes" id="UP000283895"/>
    </source>
</evidence>
<dbReference type="EMBL" id="LKEA01000041">
    <property type="protein sequence ID" value="ROV94317.1"/>
    <property type="molecule type" value="Genomic_DNA"/>
</dbReference>
<dbReference type="InterPro" id="IPR036259">
    <property type="entry name" value="MFS_trans_sf"/>
</dbReference>
<dbReference type="Gene3D" id="1.20.1250.20">
    <property type="entry name" value="MFS general substrate transporter like domains"/>
    <property type="match status" value="1"/>
</dbReference>
<comment type="similarity">
    <text evidence="2">Belongs to the major facilitator superfamily.</text>
</comment>
<dbReference type="PANTHER" id="PTHR23502:SF68">
    <property type="entry name" value="MULTIDRUG TRANSPORTER, PUTATIVE (AFU_ORTHOLOGUE AFUA_3G01120)-RELATED"/>
    <property type="match status" value="1"/>
</dbReference>
<dbReference type="SUPFAM" id="SSF103473">
    <property type="entry name" value="MFS general substrate transporter"/>
    <property type="match status" value="1"/>
</dbReference>
<dbReference type="Pfam" id="PF07690">
    <property type="entry name" value="MFS_1"/>
    <property type="match status" value="1"/>
</dbReference>
<feature type="transmembrane region" description="Helical" evidence="7">
    <location>
        <begin position="194"/>
        <end position="212"/>
    </location>
</feature>
<feature type="compositionally biased region" description="Basic and acidic residues" evidence="6">
    <location>
        <begin position="27"/>
        <end position="42"/>
    </location>
</feature>
<name>A0A423VTG1_9PEZI</name>
<dbReference type="PANTHER" id="PTHR23502">
    <property type="entry name" value="MAJOR FACILITATOR SUPERFAMILY"/>
    <property type="match status" value="1"/>
</dbReference>
<dbReference type="OrthoDB" id="5296287at2759"/>
<keyword evidence="10" id="KW-1185">Reference proteome</keyword>
<dbReference type="AlphaFoldDB" id="A0A423VTG1"/>
<dbReference type="CDD" id="cd17323">
    <property type="entry name" value="MFS_Tpo1_MDR_like"/>
    <property type="match status" value="1"/>
</dbReference>
<keyword evidence="4 7" id="KW-1133">Transmembrane helix</keyword>
<proteinExistence type="inferred from homology"/>